<accession>A0A139A443</accession>
<gene>
    <name evidence="2" type="ORF">M427DRAFT_60579</name>
</gene>
<evidence type="ECO:0000313" key="3">
    <source>
        <dbReference type="Proteomes" id="UP000070544"/>
    </source>
</evidence>
<organism evidence="2 3">
    <name type="scientific">Gonapodya prolifera (strain JEL478)</name>
    <name type="common">Monoblepharis prolifera</name>
    <dbReference type="NCBI Taxonomy" id="1344416"/>
    <lineage>
        <taxon>Eukaryota</taxon>
        <taxon>Fungi</taxon>
        <taxon>Fungi incertae sedis</taxon>
        <taxon>Chytridiomycota</taxon>
        <taxon>Chytridiomycota incertae sedis</taxon>
        <taxon>Monoblepharidomycetes</taxon>
        <taxon>Monoblepharidales</taxon>
        <taxon>Gonapodyaceae</taxon>
        <taxon>Gonapodya</taxon>
    </lineage>
</organism>
<keyword evidence="3" id="KW-1185">Reference proteome</keyword>
<feature type="compositionally biased region" description="Polar residues" evidence="1">
    <location>
        <begin position="49"/>
        <end position="58"/>
    </location>
</feature>
<evidence type="ECO:0000313" key="2">
    <source>
        <dbReference type="EMBL" id="KXS11561.1"/>
    </source>
</evidence>
<dbReference type="Proteomes" id="UP000070544">
    <property type="component" value="Unassembled WGS sequence"/>
</dbReference>
<evidence type="ECO:0000256" key="1">
    <source>
        <dbReference type="SAM" id="MobiDB-lite"/>
    </source>
</evidence>
<protein>
    <submittedName>
        <fullName evidence="2">Uncharacterized protein</fullName>
    </submittedName>
</protein>
<name>A0A139A443_GONPJ</name>
<reference evidence="2 3" key="1">
    <citation type="journal article" date="2015" name="Genome Biol. Evol.">
        <title>Phylogenomic analyses indicate that early fungi evolved digesting cell walls of algal ancestors of land plants.</title>
        <authorList>
            <person name="Chang Y."/>
            <person name="Wang S."/>
            <person name="Sekimoto S."/>
            <person name="Aerts A.L."/>
            <person name="Choi C."/>
            <person name="Clum A."/>
            <person name="LaButti K.M."/>
            <person name="Lindquist E.A."/>
            <person name="Yee Ngan C."/>
            <person name="Ohm R.A."/>
            <person name="Salamov A.A."/>
            <person name="Grigoriev I.V."/>
            <person name="Spatafora J.W."/>
            <person name="Berbee M.L."/>
        </authorList>
    </citation>
    <scope>NUCLEOTIDE SEQUENCE [LARGE SCALE GENOMIC DNA]</scope>
    <source>
        <strain evidence="2 3">JEL478</strain>
    </source>
</reference>
<feature type="region of interest" description="Disordered" evidence="1">
    <location>
        <begin position="1"/>
        <end position="85"/>
    </location>
</feature>
<feature type="compositionally biased region" description="Pro residues" evidence="1">
    <location>
        <begin position="65"/>
        <end position="85"/>
    </location>
</feature>
<sequence>MYVSTINCAIRDPLTEPQYPSLPTTTTKRPPSPPQPLRSNTLPDLAEQLPSTSSSPTVSWAWSPRPAPPISPPSPTAPPPFPSPE</sequence>
<dbReference type="AlphaFoldDB" id="A0A139A443"/>
<dbReference type="EMBL" id="KQ965800">
    <property type="protein sequence ID" value="KXS11561.1"/>
    <property type="molecule type" value="Genomic_DNA"/>
</dbReference>
<proteinExistence type="predicted"/>